<evidence type="ECO:0000256" key="4">
    <source>
        <dbReference type="SAM" id="MobiDB-lite"/>
    </source>
</evidence>
<dbReference type="VEuPathDB" id="TriTrypDB:ADEAN_000807900"/>
<keyword evidence="3" id="KW-0687">Ribonucleoprotein</keyword>
<dbReference type="InterPro" id="IPR041985">
    <property type="entry name" value="Ribosomal_eL14_KOW"/>
</dbReference>
<dbReference type="InterPro" id="IPR008991">
    <property type="entry name" value="Translation_prot_SH3-like_sf"/>
</dbReference>
<dbReference type="PANTHER" id="PTHR11127">
    <property type="entry name" value="60S RIBOSOMAL PROTEIN L14"/>
    <property type="match status" value="1"/>
</dbReference>
<dbReference type="InterPro" id="IPR014722">
    <property type="entry name" value="Rib_uL2_dom2"/>
</dbReference>
<dbReference type="CDD" id="cd06088">
    <property type="entry name" value="KOW_RPL14"/>
    <property type="match status" value="1"/>
</dbReference>
<evidence type="ECO:0000256" key="3">
    <source>
        <dbReference type="ARBA" id="ARBA00023274"/>
    </source>
</evidence>
<dbReference type="GO" id="GO:0003735">
    <property type="term" value="F:structural constituent of ribosome"/>
    <property type="evidence" value="ECO:0007669"/>
    <property type="project" value="InterPro"/>
</dbReference>
<dbReference type="PANTHER" id="PTHR11127:SF2">
    <property type="entry name" value="LARGE RIBOSOMAL SUBUNIT PROTEIN EL14"/>
    <property type="match status" value="1"/>
</dbReference>
<dbReference type="GO" id="GO:0022625">
    <property type="term" value="C:cytosolic large ribosomal subunit"/>
    <property type="evidence" value="ECO:0007669"/>
    <property type="project" value="TreeGrafter"/>
</dbReference>
<dbReference type="OrthoDB" id="251811at2759"/>
<dbReference type="GO" id="GO:0006412">
    <property type="term" value="P:translation"/>
    <property type="evidence" value="ECO:0007669"/>
    <property type="project" value="InterPro"/>
</dbReference>
<dbReference type="InterPro" id="IPR002784">
    <property type="entry name" value="Ribosomal_eL14_dom"/>
</dbReference>
<feature type="domain" description="KOW" evidence="5">
    <location>
        <begin position="9"/>
        <end position="39"/>
    </location>
</feature>
<feature type="region of interest" description="Disordered" evidence="4">
    <location>
        <begin position="152"/>
        <end position="176"/>
    </location>
</feature>
<feature type="domain" description="Large ribosomal subunit protein eL14" evidence="6">
    <location>
        <begin position="47"/>
        <end position="120"/>
    </location>
</feature>
<keyword evidence="8" id="KW-1185">Reference proteome</keyword>
<evidence type="ECO:0000313" key="7">
    <source>
        <dbReference type="EMBL" id="CAD2220557.1"/>
    </source>
</evidence>
<name>S9V9S2_9TRYP</name>
<feature type="compositionally biased region" description="Basic residues" evidence="4">
    <location>
        <begin position="162"/>
        <end position="176"/>
    </location>
</feature>
<protein>
    <submittedName>
        <fullName evidence="7">Ribosomal protein L14, putative</fullName>
    </submittedName>
</protein>
<dbReference type="AlphaFoldDB" id="S9V9S2"/>
<reference evidence="7 8" key="1">
    <citation type="submission" date="2020-08" db="EMBL/GenBank/DDBJ databases">
        <authorList>
            <person name="Newling K."/>
            <person name="Davey J."/>
            <person name="Forrester S."/>
        </authorList>
    </citation>
    <scope>NUCLEOTIDE SEQUENCE [LARGE SCALE GENOMIC DNA]</scope>
    <source>
        <strain evidence="8">Crithidia deanei Carvalho (ATCC PRA-265)</strain>
    </source>
</reference>
<evidence type="ECO:0000259" key="5">
    <source>
        <dbReference type="Pfam" id="PF00467"/>
    </source>
</evidence>
<dbReference type="InterPro" id="IPR005824">
    <property type="entry name" value="KOW"/>
</dbReference>
<gene>
    <name evidence="7" type="ORF">ADEAN_000807900</name>
</gene>
<dbReference type="EMBL" id="LR877161">
    <property type="protein sequence ID" value="CAD2220557.1"/>
    <property type="molecule type" value="Genomic_DNA"/>
</dbReference>
<evidence type="ECO:0000256" key="1">
    <source>
        <dbReference type="ARBA" id="ARBA00006592"/>
    </source>
</evidence>
<dbReference type="Pfam" id="PF00467">
    <property type="entry name" value="KOW"/>
    <property type="match status" value="1"/>
</dbReference>
<dbReference type="InterPro" id="IPR039660">
    <property type="entry name" value="Ribosomal_eL14"/>
</dbReference>
<organism evidence="7 8">
    <name type="scientific">Angomonas deanei</name>
    <dbReference type="NCBI Taxonomy" id="59799"/>
    <lineage>
        <taxon>Eukaryota</taxon>
        <taxon>Discoba</taxon>
        <taxon>Euglenozoa</taxon>
        <taxon>Kinetoplastea</taxon>
        <taxon>Metakinetoplastina</taxon>
        <taxon>Trypanosomatida</taxon>
        <taxon>Trypanosomatidae</taxon>
        <taxon>Strigomonadinae</taxon>
        <taxon>Angomonas</taxon>
    </lineage>
</organism>
<evidence type="ECO:0000256" key="2">
    <source>
        <dbReference type="ARBA" id="ARBA00022980"/>
    </source>
</evidence>
<sequence>MAHSNYIRVGRLVRILRGPRQDRVGVIVDIVDGNRVLVENTEDEKMWRHVQSIRNVEPLKFRVTIPRNPRTKALKEAIDTSKALDKYGATRTAKRIVAKQALAASSDFERYQLRVARRSRAHWTRKIFDENDVKTPVSWHKVALKRIQKKAKKLDSTDAAKKRITKAKNAAKKTKK</sequence>
<dbReference type="Proteomes" id="UP000515908">
    <property type="component" value="Chromosome 17"/>
</dbReference>
<dbReference type="GO" id="GO:0003723">
    <property type="term" value="F:RNA binding"/>
    <property type="evidence" value="ECO:0007669"/>
    <property type="project" value="InterPro"/>
</dbReference>
<dbReference type="Pfam" id="PF01929">
    <property type="entry name" value="Ribosomal_L14e"/>
    <property type="match status" value="1"/>
</dbReference>
<proteinExistence type="inferred from homology"/>
<dbReference type="GO" id="GO:0042273">
    <property type="term" value="P:ribosomal large subunit biogenesis"/>
    <property type="evidence" value="ECO:0007669"/>
    <property type="project" value="TreeGrafter"/>
</dbReference>
<accession>S9V9S2</accession>
<dbReference type="Gene3D" id="2.30.30.30">
    <property type="match status" value="1"/>
</dbReference>
<evidence type="ECO:0000313" key="8">
    <source>
        <dbReference type="Proteomes" id="UP000515908"/>
    </source>
</evidence>
<keyword evidence="2 7" id="KW-0689">Ribosomal protein</keyword>
<dbReference type="SUPFAM" id="SSF50104">
    <property type="entry name" value="Translation proteins SH3-like domain"/>
    <property type="match status" value="1"/>
</dbReference>
<comment type="similarity">
    <text evidence="1">Belongs to the eukaryotic ribosomal protein eL14 family.</text>
</comment>
<evidence type="ECO:0000259" key="6">
    <source>
        <dbReference type="Pfam" id="PF01929"/>
    </source>
</evidence>